<dbReference type="Proteomes" id="UP000257039">
    <property type="component" value="Unassembled WGS sequence"/>
</dbReference>
<keyword evidence="1" id="KW-0677">Repeat</keyword>
<dbReference type="InterPro" id="IPR005074">
    <property type="entry name" value="Peptidase_C39"/>
</dbReference>
<organism evidence="4 5">
    <name type="scientific">Zooshikella ganghwensis</name>
    <dbReference type="NCBI Taxonomy" id="202772"/>
    <lineage>
        <taxon>Bacteria</taxon>
        <taxon>Pseudomonadati</taxon>
        <taxon>Pseudomonadota</taxon>
        <taxon>Gammaproteobacteria</taxon>
        <taxon>Oceanospirillales</taxon>
        <taxon>Zooshikellaceae</taxon>
        <taxon>Zooshikella</taxon>
    </lineage>
</organism>
<dbReference type="InterPro" id="IPR050708">
    <property type="entry name" value="T6SS_VgrG/RHS"/>
</dbReference>
<dbReference type="Pfam" id="PF03412">
    <property type="entry name" value="Peptidase_C39"/>
    <property type="match status" value="1"/>
</dbReference>
<dbReference type="InterPro" id="IPR031325">
    <property type="entry name" value="RHS_repeat"/>
</dbReference>
<dbReference type="NCBIfam" id="TIGR03696">
    <property type="entry name" value="Rhs_assc_core"/>
    <property type="match status" value="1"/>
</dbReference>
<dbReference type="Gene3D" id="1.25.40.10">
    <property type="entry name" value="Tetratricopeptide repeat domain"/>
    <property type="match status" value="1"/>
</dbReference>
<dbReference type="Gene3D" id="2.180.10.10">
    <property type="entry name" value="RHS repeat-associated core"/>
    <property type="match status" value="2"/>
</dbReference>
<reference evidence="4 5" key="1">
    <citation type="submission" date="2017-04" db="EMBL/GenBank/DDBJ databases">
        <title>Draft genome sequence of Zooshikella ganghwensis VG4 isolated from Red Sea sediments.</title>
        <authorList>
            <person name="Rehman Z."/>
            <person name="Alam I."/>
            <person name="Kamau A."/>
            <person name="Bajic V."/>
            <person name="Leiknes T."/>
        </authorList>
    </citation>
    <scope>NUCLEOTIDE SEQUENCE [LARGE SCALE GENOMIC DNA]</scope>
    <source>
        <strain evidence="4 5">VG4</strain>
    </source>
</reference>
<dbReference type="InterPro" id="IPR056823">
    <property type="entry name" value="TEN-like_YD-shell"/>
</dbReference>
<dbReference type="CDD" id="cd02259">
    <property type="entry name" value="Peptidase_C39_like"/>
    <property type="match status" value="1"/>
</dbReference>
<dbReference type="PANTHER" id="PTHR32305:SF15">
    <property type="entry name" value="PROTEIN RHSA-RELATED"/>
    <property type="match status" value="1"/>
</dbReference>
<dbReference type="InterPro" id="IPR022385">
    <property type="entry name" value="Rhs_assc_core"/>
</dbReference>
<proteinExistence type="predicted"/>
<evidence type="ECO:0000256" key="1">
    <source>
        <dbReference type="ARBA" id="ARBA00022737"/>
    </source>
</evidence>
<protein>
    <recommendedName>
        <fullName evidence="3">Peptidase C39 domain-containing protein</fullName>
    </recommendedName>
</protein>
<dbReference type="InterPro" id="IPR006530">
    <property type="entry name" value="YD"/>
</dbReference>
<evidence type="ECO:0000256" key="2">
    <source>
        <dbReference type="SAM" id="MobiDB-lite"/>
    </source>
</evidence>
<evidence type="ECO:0000313" key="4">
    <source>
        <dbReference type="EMBL" id="RDH44721.1"/>
    </source>
</evidence>
<dbReference type="GO" id="GO:0016020">
    <property type="term" value="C:membrane"/>
    <property type="evidence" value="ECO:0007669"/>
    <property type="project" value="InterPro"/>
</dbReference>
<name>A0A4V1INS2_9GAMM</name>
<dbReference type="InterPro" id="IPR011990">
    <property type="entry name" value="TPR-like_helical_dom_sf"/>
</dbReference>
<dbReference type="GO" id="GO:0008233">
    <property type="term" value="F:peptidase activity"/>
    <property type="evidence" value="ECO:0007669"/>
    <property type="project" value="InterPro"/>
</dbReference>
<accession>A0A4V1INS2</accession>
<dbReference type="RefSeq" id="WP_094787818.1">
    <property type="nucleotide sequence ID" value="NZ_NDXW01000001.1"/>
</dbReference>
<dbReference type="Pfam" id="PF05593">
    <property type="entry name" value="RHS_repeat"/>
    <property type="match status" value="2"/>
</dbReference>
<dbReference type="PROSITE" id="PS50990">
    <property type="entry name" value="PEPTIDASE_C39"/>
    <property type="match status" value="1"/>
</dbReference>
<dbReference type="Gene3D" id="3.90.70.10">
    <property type="entry name" value="Cysteine proteinases"/>
    <property type="match status" value="1"/>
</dbReference>
<dbReference type="GO" id="GO:0005524">
    <property type="term" value="F:ATP binding"/>
    <property type="evidence" value="ECO:0007669"/>
    <property type="project" value="InterPro"/>
</dbReference>
<evidence type="ECO:0000313" key="5">
    <source>
        <dbReference type="Proteomes" id="UP000257039"/>
    </source>
</evidence>
<evidence type="ECO:0000259" key="3">
    <source>
        <dbReference type="PROSITE" id="PS50990"/>
    </source>
</evidence>
<feature type="region of interest" description="Disordered" evidence="2">
    <location>
        <begin position="99"/>
        <end position="121"/>
    </location>
</feature>
<dbReference type="Pfam" id="PF25023">
    <property type="entry name" value="TEN_YD-shell"/>
    <property type="match status" value="2"/>
</dbReference>
<feature type="compositionally biased region" description="Basic and acidic residues" evidence="2">
    <location>
        <begin position="1553"/>
        <end position="1562"/>
    </location>
</feature>
<comment type="caution">
    <text evidence="4">The sequence shown here is derived from an EMBL/GenBank/DDBJ whole genome shotgun (WGS) entry which is preliminary data.</text>
</comment>
<feature type="compositionally biased region" description="Gly residues" evidence="2">
    <location>
        <begin position="1616"/>
        <end position="1625"/>
    </location>
</feature>
<dbReference type="SUPFAM" id="SSF48452">
    <property type="entry name" value="TPR-like"/>
    <property type="match status" value="1"/>
</dbReference>
<gene>
    <name evidence="4" type="ORF">B9G39_15475</name>
</gene>
<feature type="region of interest" description="Disordered" evidence="2">
    <location>
        <begin position="1602"/>
        <end position="1682"/>
    </location>
</feature>
<dbReference type="EMBL" id="NDXW01000001">
    <property type="protein sequence ID" value="RDH44721.1"/>
    <property type="molecule type" value="Genomic_DNA"/>
</dbReference>
<feature type="region of interest" description="Disordered" evidence="2">
    <location>
        <begin position="1531"/>
        <end position="1562"/>
    </location>
</feature>
<feature type="compositionally biased region" description="Basic and acidic residues" evidence="2">
    <location>
        <begin position="99"/>
        <end position="111"/>
    </location>
</feature>
<dbReference type="NCBIfam" id="TIGR01643">
    <property type="entry name" value="YD_repeat_2x"/>
    <property type="match status" value="7"/>
</dbReference>
<feature type="domain" description="Peptidase C39" evidence="3">
    <location>
        <begin position="258"/>
        <end position="387"/>
    </location>
</feature>
<sequence length="1786" mass="198928">MSKTPPVKSHWPMWIKAGVFSALAFLPGIGHSAQTPPDELLVKPTVKPLDLSRTPTREELMQAGQLGGQLVPTSALDVSSKAGSAPAAMSMGAELYRDAASADKTADEQPQRSRRRKRSLNQDDEIAAMFQDFGTAIQAWNRHDYKEAYQLFDQYKARYPNSPWTGEAILHMGCEARFNGRYNEAKSTFLEVIDRYRSQSYVGAKWLGDKAVSRLAVLNVLENNLDEALTLFSDLQQNSVDWRLRTYASGWIMRLSQQKANRLALLDCGTRALAHMLEQDGKAESAKAVLAEQATSLQGHSIADLTDLAAEHGYQVNARQLAIGDLSHIPLPAVVQIDRSGNSTGHYWILEKVTAEGVTLHDPQMGRRFEQTLAEFDREWGGHTLVFGGHAESLPGLALNDSQMADIYGGCCGVQRPESNLGEPDNGEPDEEDCAQGAPIWKVNMANMNLFMKDIPLWYKPAIGPAVSLQLNYNAQSAIAQNEPFGNKWSFNYGSYLVVDPGKAVTVFMPDGGRHVYVRKDDGSYTAPYGVYNQLRRHSEHHFELTLPSGQVYEYNLPAGTDSMQPFLVAIKDPYGQQLSFAYNAQVKLSTITDALGQTTTLTYNEAGLVTEVADPFGRKAVFAYDEDRNLIQLTDMGGYWTKVSYDEAKYVTSVENPLGKWGFRIEAADGINNGSVAYNPPSTAMWDNYRITITDPNGNKEEYYYDGYHGTAWYVSPNNYVEYKDSNTNNYKSATKTSYTFFTKSDSKGRIKTISYPDGRVIEYQYDSKTGEKIGRKVNGQGTTFAKNSLGKITELTNALGQKVSYQYADNGRDVSQITTPQGTIELQYDAQHNPTTIKDVTGRETQLTYNSYGQLTSMQVGEQQRWEYQYNGQYQLTSITFNGETTKQYTYDDIGRVKSITDETGAVQTFSYNGLDSATVVTYADGKQTTTTYGQCPRLVTSETDRGGRTYRYEYDPAKQLTKIISPEGTATQFEYDANGNLITLIDANRNATRFEFNKADQLTAKVFADGSKIQYSYDKGKVKTRINARGIKTTYEYDAQQRLTKIDYADDTPDVTYTYNAQGQVTQVSDGLGTHKYTYTTSGKLASIDGPWDDDTLTYEYDSSGALHKILPSKGQSVARYFDELGRLSVIEAGDQRFIYRYQGVSPQPRQLVFPSNLVTQYHYDNVNRLDLISHHKGKEATLAYFKLTYNAQDLLAKEEYEVPLEAAIEEEQLETRVFNELNQVTDINGQHAVDPVHDKDGNRTTGRTKAGYTFTATYDAENRLSTINWTDKAGTAHERRYRYGADHLLGEIQVYVGGDLKQTTRLIRHNRLVLQERNTDNAITREYVWGAHNGGGIGGLLSLTETNAHYYYLYNPRGNVIGVVNQQNNLVAAYDYSPYGELTASNGTLNQPYRYATKRYDDALGFSYFGYRYYITQDRVWLTRDPSGESGGINLYQYVKSDPINQVDHWGLIGNNLFGPSTSTPRNFSPYLNPGYTGSSFMERIQEAVGNKFDNGNSCPSLSTSSGIGGLLREWAKIVTGILTGAAANNGGDGGGHDPINPDTWIENPGKEDIPSPNELYRDFQKDLLIDGVMGYIRFQIAMGKLFEDLEELIPPLIDSPNEAFPDSSGEVDGGNDGFGSSGEVDAGDTSGGFGNSGEVDAGDTSGGFGAGNTWTPPNSNTSETENVDPRKLLGLGDKTAHPREHLNEKVRLGKYVPPNTKKRHLTKEEKRKADQVLNDLEKMRQGDSSVRAKIEDASGSLRYHKLEDELSDYASLDLSSTMRLIYKETSDGVEWFIQQQH</sequence>
<feature type="compositionally biased region" description="Polar residues" evidence="2">
    <location>
        <begin position="1657"/>
        <end position="1669"/>
    </location>
</feature>
<dbReference type="GO" id="GO:0006508">
    <property type="term" value="P:proteolysis"/>
    <property type="evidence" value="ECO:0007669"/>
    <property type="project" value="InterPro"/>
</dbReference>
<keyword evidence="5" id="KW-1185">Reference proteome</keyword>
<dbReference type="PANTHER" id="PTHR32305">
    <property type="match status" value="1"/>
</dbReference>